<protein>
    <submittedName>
        <fullName evidence="2">Uncharacterized protein</fullName>
    </submittedName>
</protein>
<feature type="compositionally biased region" description="Basic and acidic residues" evidence="1">
    <location>
        <begin position="10"/>
        <end position="24"/>
    </location>
</feature>
<proteinExistence type="predicted"/>
<dbReference type="EMBL" id="GBRH01233615">
    <property type="protein sequence ID" value="JAD64280.1"/>
    <property type="molecule type" value="Transcribed_RNA"/>
</dbReference>
<name>A0A0A9BSX6_ARUDO</name>
<evidence type="ECO:0000256" key="1">
    <source>
        <dbReference type="SAM" id="MobiDB-lite"/>
    </source>
</evidence>
<feature type="region of interest" description="Disordered" evidence="1">
    <location>
        <begin position="1"/>
        <end position="24"/>
    </location>
</feature>
<dbReference type="AlphaFoldDB" id="A0A0A9BSX6"/>
<sequence>MTVGAQVLVREMRGRGPRKLQSDP</sequence>
<reference evidence="2" key="1">
    <citation type="submission" date="2014-09" db="EMBL/GenBank/DDBJ databases">
        <authorList>
            <person name="Magalhaes I.L.F."/>
            <person name="Oliveira U."/>
            <person name="Santos F.R."/>
            <person name="Vidigal T.H.D.A."/>
            <person name="Brescovit A.D."/>
            <person name="Santos A.J."/>
        </authorList>
    </citation>
    <scope>NUCLEOTIDE SEQUENCE</scope>
    <source>
        <tissue evidence="2">Shoot tissue taken approximately 20 cm above the soil surface</tissue>
    </source>
</reference>
<organism evidence="2">
    <name type="scientific">Arundo donax</name>
    <name type="common">Giant reed</name>
    <name type="synonym">Donax arundinaceus</name>
    <dbReference type="NCBI Taxonomy" id="35708"/>
    <lineage>
        <taxon>Eukaryota</taxon>
        <taxon>Viridiplantae</taxon>
        <taxon>Streptophyta</taxon>
        <taxon>Embryophyta</taxon>
        <taxon>Tracheophyta</taxon>
        <taxon>Spermatophyta</taxon>
        <taxon>Magnoliopsida</taxon>
        <taxon>Liliopsida</taxon>
        <taxon>Poales</taxon>
        <taxon>Poaceae</taxon>
        <taxon>PACMAD clade</taxon>
        <taxon>Arundinoideae</taxon>
        <taxon>Arundineae</taxon>
        <taxon>Arundo</taxon>
    </lineage>
</organism>
<accession>A0A0A9BSX6</accession>
<reference evidence="2" key="2">
    <citation type="journal article" date="2015" name="Data Brief">
        <title>Shoot transcriptome of the giant reed, Arundo donax.</title>
        <authorList>
            <person name="Barrero R.A."/>
            <person name="Guerrero F.D."/>
            <person name="Moolhuijzen P."/>
            <person name="Goolsby J.A."/>
            <person name="Tidwell J."/>
            <person name="Bellgard S.E."/>
            <person name="Bellgard M.I."/>
        </authorList>
    </citation>
    <scope>NUCLEOTIDE SEQUENCE</scope>
    <source>
        <tissue evidence="2">Shoot tissue taken approximately 20 cm above the soil surface</tissue>
    </source>
</reference>
<evidence type="ECO:0000313" key="2">
    <source>
        <dbReference type="EMBL" id="JAD64280.1"/>
    </source>
</evidence>